<reference evidence="1 2" key="1">
    <citation type="submission" date="2019-01" db="EMBL/GenBank/DDBJ databases">
        <title>Sequencing of cultivated peanut Arachis hypogaea provides insights into genome evolution and oil improvement.</title>
        <authorList>
            <person name="Chen X."/>
        </authorList>
    </citation>
    <scope>NUCLEOTIDE SEQUENCE [LARGE SCALE GENOMIC DNA]</scope>
    <source>
        <strain evidence="2">cv. Fuhuasheng</strain>
        <tissue evidence="1">Leaves</tissue>
    </source>
</reference>
<proteinExistence type="predicted"/>
<protein>
    <recommendedName>
        <fullName evidence="3">Replication factor A C-terminal domain-containing protein</fullName>
    </recommendedName>
</protein>
<name>A0A444YAV5_ARAHY</name>
<keyword evidence="2" id="KW-1185">Reference proteome</keyword>
<evidence type="ECO:0000313" key="1">
    <source>
        <dbReference type="EMBL" id="RYQ99069.1"/>
    </source>
</evidence>
<evidence type="ECO:0008006" key="3">
    <source>
        <dbReference type="Google" id="ProtNLM"/>
    </source>
</evidence>
<dbReference type="EMBL" id="SDMP01000017">
    <property type="protein sequence ID" value="RYQ99069.1"/>
    <property type="molecule type" value="Genomic_DNA"/>
</dbReference>
<dbReference type="Proteomes" id="UP000289738">
    <property type="component" value="Chromosome B07"/>
</dbReference>
<dbReference type="PANTHER" id="PTHR47165">
    <property type="entry name" value="OS03G0429900 PROTEIN"/>
    <property type="match status" value="1"/>
</dbReference>
<comment type="caution">
    <text evidence="1">The sequence shown here is derived from an EMBL/GenBank/DDBJ whole genome shotgun (WGS) entry which is preliminary data.</text>
</comment>
<dbReference type="InterPro" id="IPR012340">
    <property type="entry name" value="NA-bd_OB-fold"/>
</dbReference>
<accession>A0A444YAV5</accession>
<gene>
    <name evidence="1" type="ORF">Ahy_B07g086923</name>
</gene>
<dbReference type="AlphaFoldDB" id="A0A444YAV5"/>
<dbReference type="PANTHER" id="PTHR47165:SF4">
    <property type="entry name" value="OS03G0429900 PROTEIN"/>
    <property type="match status" value="1"/>
</dbReference>
<organism evidence="1 2">
    <name type="scientific">Arachis hypogaea</name>
    <name type="common">Peanut</name>
    <dbReference type="NCBI Taxonomy" id="3818"/>
    <lineage>
        <taxon>Eukaryota</taxon>
        <taxon>Viridiplantae</taxon>
        <taxon>Streptophyta</taxon>
        <taxon>Embryophyta</taxon>
        <taxon>Tracheophyta</taxon>
        <taxon>Spermatophyta</taxon>
        <taxon>Magnoliopsida</taxon>
        <taxon>eudicotyledons</taxon>
        <taxon>Gunneridae</taxon>
        <taxon>Pentapetalae</taxon>
        <taxon>rosids</taxon>
        <taxon>fabids</taxon>
        <taxon>Fabales</taxon>
        <taxon>Fabaceae</taxon>
        <taxon>Papilionoideae</taxon>
        <taxon>50 kb inversion clade</taxon>
        <taxon>dalbergioids sensu lato</taxon>
        <taxon>Dalbergieae</taxon>
        <taxon>Pterocarpus clade</taxon>
        <taxon>Arachis</taxon>
    </lineage>
</organism>
<dbReference type="SUPFAM" id="SSF50249">
    <property type="entry name" value="Nucleic acid-binding proteins"/>
    <property type="match status" value="1"/>
</dbReference>
<sequence length="423" mass="49150">MSSPFQQTPINSIKPSPELLPSRFADKAFPSRHGSVLVAFQNGHSYRMGLRILMCPMTSRIDESRKPMIELIVMDQLCSIRNPHRRLFENDIIEERLYSISNFSLAINDKNISPLLILFRDTQLRHVEDINFPTNMFHFVSNELILSQQNPQSHLIDYIFFYMLWVLLLPKGTYLQSAMGVSNTNYNSLLYINLDFKEVKDFRQRNALTQITSHTAYSIEDDLLNRTPYKPICEIKELTDNGWWYKGCKLCYRALKEDESSYYCMFYDSFPNTHVPRICDDTDNAVFVIYDKEASRYLGTSASDIRASQLSKGSSKDDILDEINSFRGKKFLFKISVKLDDINAFQPCKITILKLCEDLQLITLFASKYKIYDENMPLENSEIQRAQSEFDVGNITKVEKVCTMLQHINVEKHSLTELDKESK</sequence>
<evidence type="ECO:0000313" key="2">
    <source>
        <dbReference type="Proteomes" id="UP000289738"/>
    </source>
</evidence>
<dbReference type="Gene3D" id="2.40.50.140">
    <property type="entry name" value="Nucleic acid-binding proteins"/>
    <property type="match status" value="1"/>
</dbReference>